<dbReference type="VEuPathDB" id="VectorBase:GPPI025006"/>
<dbReference type="InterPro" id="IPR048344">
    <property type="entry name" value="Zw10_middle"/>
</dbReference>
<dbReference type="EMBL" id="JXJN01011564">
    <property type="status" value="NOT_ANNOTATED_CDS"/>
    <property type="molecule type" value="Genomic_DNA"/>
</dbReference>
<evidence type="ECO:0000313" key="3">
    <source>
        <dbReference type="Proteomes" id="UP000092460"/>
    </source>
</evidence>
<name>A0A1B0BBP7_9MUSC</name>
<keyword evidence="3" id="KW-1185">Reference proteome</keyword>
<evidence type="ECO:0000259" key="1">
    <source>
        <dbReference type="Pfam" id="PF20665"/>
    </source>
</evidence>
<dbReference type="EnsemblMetazoa" id="GPPI025006-RA">
    <property type="protein sequence ID" value="GPPI025006-PA"/>
    <property type="gene ID" value="GPPI025006"/>
</dbReference>
<reference evidence="3" key="1">
    <citation type="submission" date="2015-01" db="EMBL/GenBank/DDBJ databases">
        <authorList>
            <person name="Aksoy S."/>
            <person name="Warren W."/>
            <person name="Wilson R.K."/>
        </authorList>
    </citation>
    <scope>NUCLEOTIDE SEQUENCE [LARGE SCALE GENOMIC DNA]</scope>
    <source>
        <strain evidence="3">IAEA</strain>
    </source>
</reference>
<proteinExistence type="predicted"/>
<protein>
    <recommendedName>
        <fullName evidence="1">Centromere/kinetochore protein zw10 middle domain-containing protein</fullName>
    </recommendedName>
</protein>
<sequence length="85" mass="9604">MKSSKPTYKEVYANINLLLDRLTNINVNVFVEQHVFTVVGGQIKDRLLKLIVDESLIDSVPATMDEYHKSTGFVDDAIGMPMTFQ</sequence>
<dbReference type="Pfam" id="PF20665">
    <property type="entry name" value="Zw10_middle"/>
    <property type="match status" value="1"/>
</dbReference>
<dbReference type="EMBL" id="JXJN01011565">
    <property type="status" value="NOT_ANNOTATED_CDS"/>
    <property type="molecule type" value="Genomic_DNA"/>
</dbReference>
<dbReference type="Proteomes" id="UP000092460">
    <property type="component" value="Unassembled WGS sequence"/>
</dbReference>
<evidence type="ECO:0000313" key="2">
    <source>
        <dbReference type="EnsemblMetazoa" id="GPPI025006-PA"/>
    </source>
</evidence>
<reference evidence="2" key="2">
    <citation type="submission" date="2020-05" db="UniProtKB">
        <authorList>
            <consortium name="EnsemblMetazoa"/>
        </authorList>
    </citation>
    <scope>IDENTIFICATION</scope>
    <source>
        <strain evidence="2">IAEA</strain>
    </source>
</reference>
<feature type="domain" description="Centromere/kinetochore protein zw10 middle" evidence="1">
    <location>
        <begin position="5"/>
        <end position="69"/>
    </location>
</feature>
<dbReference type="STRING" id="67801.A0A1B0BBP7"/>
<accession>A0A1B0BBP7</accession>
<dbReference type="AlphaFoldDB" id="A0A1B0BBP7"/>
<organism evidence="2 3">
    <name type="scientific">Glossina palpalis gambiensis</name>
    <dbReference type="NCBI Taxonomy" id="67801"/>
    <lineage>
        <taxon>Eukaryota</taxon>
        <taxon>Metazoa</taxon>
        <taxon>Ecdysozoa</taxon>
        <taxon>Arthropoda</taxon>
        <taxon>Hexapoda</taxon>
        <taxon>Insecta</taxon>
        <taxon>Pterygota</taxon>
        <taxon>Neoptera</taxon>
        <taxon>Endopterygota</taxon>
        <taxon>Diptera</taxon>
        <taxon>Brachycera</taxon>
        <taxon>Muscomorpha</taxon>
        <taxon>Hippoboscoidea</taxon>
        <taxon>Glossinidae</taxon>
        <taxon>Glossina</taxon>
    </lineage>
</organism>